<dbReference type="EMBL" id="LANV01000001">
    <property type="protein sequence ID" value="KJV63859.1"/>
    <property type="molecule type" value="Genomic_DNA"/>
</dbReference>
<evidence type="ECO:0000313" key="2">
    <source>
        <dbReference type="Proteomes" id="UP000033441"/>
    </source>
</evidence>
<protein>
    <submittedName>
        <fullName evidence="1">Uncharacterized protein</fullName>
    </submittedName>
</protein>
<evidence type="ECO:0000313" key="1">
    <source>
        <dbReference type="EMBL" id="KJV63859.1"/>
    </source>
</evidence>
<dbReference type="PATRIC" id="fig|1359152.3.peg.553"/>
<dbReference type="Proteomes" id="UP000033441">
    <property type="component" value="Unassembled WGS sequence"/>
</dbReference>
<proteinExistence type="predicted"/>
<comment type="caution">
    <text evidence="1">The sequence shown here is derived from an EMBL/GenBank/DDBJ whole genome shotgun (WGS) entry which is preliminary data.</text>
</comment>
<organism evidence="1 2">
    <name type="scientific">Anaplasma phagocytophilum str. ApMUC09</name>
    <dbReference type="NCBI Taxonomy" id="1359152"/>
    <lineage>
        <taxon>Bacteria</taxon>
        <taxon>Pseudomonadati</taxon>
        <taxon>Pseudomonadota</taxon>
        <taxon>Alphaproteobacteria</taxon>
        <taxon>Rickettsiales</taxon>
        <taxon>Anaplasmataceae</taxon>
        <taxon>Anaplasma</taxon>
        <taxon>phagocytophilum group</taxon>
    </lineage>
</organism>
<sequence length="41" mass="4552">MKIIICAAVEHSPLYSAVGSFIQYTFTKATVPLYIDGTVFR</sequence>
<dbReference type="AlphaFoldDB" id="A0A0F3NAB6"/>
<gene>
    <name evidence="1" type="ORF">APHMUC_0527</name>
</gene>
<reference evidence="1 2" key="1">
    <citation type="submission" date="2015-02" db="EMBL/GenBank/DDBJ databases">
        <title>Genome Sequencing of Rickettsiales.</title>
        <authorList>
            <person name="Daugherty S.C."/>
            <person name="Su Q."/>
            <person name="Abolude K."/>
            <person name="Beier-Sexton M."/>
            <person name="Carlyon J.A."/>
            <person name="Carter R."/>
            <person name="Day N.P."/>
            <person name="Dumler S.J."/>
            <person name="Dyachenko V."/>
            <person name="Godinez A."/>
            <person name="Kurtti T.J."/>
            <person name="Lichay M."/>
            <person name="Mullins K.E."/>
            <person name="Ott S."/>
            <person name="Pappas-Brown V."/>
            <person name="Paris D.H."/>
            <person name="Patel P."/>
            <person name="Richards A.L."/>
            <person name="Sadzewicz L."/>
            <person name="Sears K."/>
            <person name="Seidman D."/>
            <person name="Sengamalay N."/>
            <person name="Stenos J."/>
            <person name="Tallon L.J."/>
            <person name="Vincent G."/>
            <person name="Fraser C.M."/>
            <person name="Munderloh U."/>
            <person name="Dunning-Hotopp J.C."/>
        </authorList>
    </citation>
    <scope>NUCLEOTIDE SEQUENCE [LARGE SCALE GENOMIC DNA]</scope>
    <source>
        <strain evidence="1 2">ApMUC09</strain>
    </source>
</reference>
<accession>A0A0F3NAB6</accession>
<name>A0A0F3NAB6_ANAPH</name>